<dbReference type="EMBL" id="JAPFFF010000009">
    <property type="protein sequence ID" value="KAK8882400.1"/>
    <property type="molecule type" value="Genomic_DNA"/>
</dbReference>
<reference evidence="1 2" key="1">
    <citation type="submission" date="2024-04" db="EMBL/GenBank/DDBJ databases">
        <title>Tritrichomonas musculus Genome.</title>
        <authorList>
            <person name="Alves-Ferreira E."/>
            <person name="Grigg M."/>
            <person name="Lorenzi H."/>
            <person name="Galac M."/>
        </authorList>
    </citation>
    <scope>NUCLEOTIDE SEQUENCE [LARGE SCALE GENOMIC DNA]</scope>
    <source>
        <strain evidence="1 2">EAF2021</strain>
    </source>
</reference>
<organism evidence="1 2">
    <name type="scientific">Tritrichomonas musculus</name>
    <dbReference type="NCBI Taxonomy" id="1915356"/>
    <lineage>
        <taxon>Eukaryota</taxon>
        <taxon>Metamonada</taxon>
        <taxon>Parabasalia</taxon>
        <taxon>Tritrichomonadida</taxon>
        <taxon>Tritrichomonadidae</taxon>
        <taxon>Tritrichomonas</taxon>
    </lineage>
</organism>
<keyword evidence="2" id="KW-1185">Reference proteome</keyword>
<accession>A0ABR2JUC1</accession>
<dbReference type="Proteomes" id="UP001470230">
    <property type="component" value="Unassembled WGS sequence"/>
</dbReference>
<proteinExistence type="predicted"/>
<sequence>MNQEEKNQLDSLTNFLKDNKIDQIPATFLLLNLADKYQNINMIEGLGCYRNSDGSFMANSSRLGKNLGKRGNSITKYFSLNGFEVKRSSEVLRNRAPPSFNYKKLNNPKSWTYFYCERFTRNTTIYEIKNLKKYQKLKDQIGIQKNTTPEKIP</sequence>
<evidence type="ECO:0000313" key="2">
    <source>
        <dbReference type="Proteomes" id="UP001470230"/>
    </source>
</evidence>
<evidence type="ECO:0000313" key="1">
    <source>
        <dbReference type="EMBL" id="KAK8882400.1"/>
    </source>
</evidence>
<name>A0ABR2JUC1_9EUKA</name>
<comment type="caution">
    <text evidence="1">The sequence shown here is derived from an EMBL/GenBank/DDBJ whole genome shotgun (WGS) entry which is preliminary data.</text>
</comment>
<protein>
    <submittedName>
        <fullName evidence="1">Uncharacterized protein</fullName>
    </submittedName>
</protein>
<gene>
    <name evidence="1" type="ORF">M9Y10_045042</name>
</gene>